<keyword evidence="2" id="KW-1185">Reference proteome</keyword>
<protein>
    <submittedName>
        <fullName evidence="1">Uncharacterized protein</fullName>
    </submittedName>
</protein>
<dbReference type="EMBL" id="FUYH01000055">
    <property type="protein sequence ID" value="SKB01236.1"/>
    <property type="molecule type" value="Genomic_DNA"/>
</dbReference>
<organism evidence="1 2">
    <name type="scientific">Caloramator quimbayensis</name>
    <dbReference type="NCBI Taxonomy" id="1147123"/>
    <lineage>
        <taxon>Bacteria</taxon>
        <taxon>Bacillati</taxon>
        <taxon>Bacillota</taxon>
        <taxon>Clostridia</taxon>
        <taxon>Eubacteriales</taxon>
        <taxon>Clostridiaceae</taxon>
        <taxon>Caloramator</taxon>
    </lineage>
</organism>
<evidence type="ECO:0000313" key="1">
    <source>
        <dbReference type="EMBL" id="SKB01236.1"/>
    </source>
</evidence>
<reference evidence="2" key="1">
    <citation type="submission" date="2017-02" db="EMBL/GenBank/DDBJ databases">
        <authorList>
            <person name="Varghese N."/>
            <person name="Submissions S."/>
        </authorList>
    </citation>
    <scope>NUCLEOTIDE SEQUENCE [LARGE SCALE GENOMIC DNA]</scope>
    <source>
        <strain evidence="2">USBA 833</strain>
    </source>
</reference>
<proteinExistence type="predicted"/>
<accession>A0A1T4YHH4</accession>
<name>A0A1T4YHH4_9CLOT</name>
<dbReference type="Proteomes" id="UP000190105">
    <property type="component" value="Unassembled WGS sequence"/>
</dbReference>
<feature type="non-terminal residue" evidence="1">
    <location>
        <position position="26"/>
    </location>
</feature>
<evidence type="ECO:0000313" key="2">
    <source>
        <dbReference type="Proteomes" id="UP000190105"/>
    </source>
</evidence>
<sequence>MPRLARQKSYDSIFHVMVKSIVEAPL</sequence>
<gene>
    <name evidence="1" type="ORF">SAMN05443428_1551</name>
</gene>
<dbReference type="AlphaFoldDB" id="A0A1T4YHH4"/>